<gene>
    <name evidence="3" type="ORF">PHAECO_LOCUS9615</name>
</gene>
<dbReference type="SUPFAM" id="SSF63748">
    <property type="entry name" value="Tudor/PWWP/MBT"/>
    <property type="match status" value="1"/>
</dbReference>
<evidence type="ECO:0000313" key="4">
    <source>
        <dbReference type="Proteomes" id="UP001153737"/>
    </source>
</evidence>
<evidence type="ECO:0000313" key="3">
    <source>
        <dbReference type="EMBL" id="CAG9822187.1"/>
    </source>
</evidence>
<dbReference type="Proteomes" id="UP001153737">
    <property type="component" value="Chromosome 5"/>
</dbReference>
<feature type="compositionally biased region" description="Polar residues" evidence="1">
    <location>
        <begin position="682"/>
        <end position="692"/>
    </location>
</feature>
<sequence>MLEVYKSRPTVFTLDGLTNAVINFPLDLLETQPLWNLSAYAAVAMYVQNIFPIKDIKLVSETLLRNSVNNYLTIKTKVPQEQTFERDSHRQKRYKINLPSTSFASSDIEVESDSEIQSDEDENYSDNPSSNELKLQIVVESEDDDECDRIEPSQQLPSDKSSTIASPTSRILNSSGITRPNSAINVISSIVIPSKVESVPLVAISRDVEVPTSIGDTIPVEVSTSIGDTIPVEVATSIGDTIPVEVSTSIDMATSIECIGITSNEVITAAITLAEVIPINESTSIIKSTSTEIVASIDNEIVTSTGVVTPIEVEISSTAVASPIEVEISTEHSSNNTSKITNQQFTEGSEVDMLLEEAISTDNIPVVENSTTIISSVETKDSRNNIKSNETSIQVTNVISEGTTSAVEEIERPGSSTSSLGISRLEMRSELESLSQQKSDKYKYKIGDIILGKEKGYTYWPCKISMVKALSYKVKFYGRDTKGNVSTTWRSMEEDLDILEDALYHQIMILDENIDSAPRVPESDDKKRGKVSSKRHCCFYCNKPVFKVYRHYIDVHGKEKEVRELAILPPKSQQRKILPDKLRKQAESNNKLTLVQPWRHEVIHCTYENQVPEDPARSEDLHEPPMNTPDRVFDHKSGPQFMAMEEALLFIIDVRKRHKNLEQELNMQRHTSTLNNKRRNVTESGQTDSSLPSTLQGSQDDLDLSQDNNDTQDRQLVDVNRGTQTQVKRTPSGSTQFRRRKSDLESKFIGYTDSEIEQPSSVTQNQPK</sequence>
<accession>A0A9N9SJ97</accession>
<dbReference type="Gene3D" id="2.30.30.140">
    <property type="match status" value="1"/>
</dbReference>
<evidence type="ECO:0000259" key="2">
    <source>
        <dbReference type="PROSITE" id="PS50812"/>
    </source>
</evidence>
<feature type="compositionally biased region" description="Polar residues" evidence="1">
    <location>
        <begin position="757"/>
        <end position="768"/>
    </location>
</feature>
<feature type="compositionally biased region" description="Polar residues" evidence="1">
    <location>
        <begin position="665"/>
        <end position="675"/>
    </location>
</feature>
<reference evidence="3" key="1">
    <citation type="submission" date="2022-01" db="EMBL/GenBank/DDBJ databases">
        <authorList>
            <person name="King R."/>
        </authorList>
    </citation>
    <scope>NUCLEOTIDE SEQUENCE</scope>
</reference>
<dbReference type="AlphaFoldDB" id="A0A9N9SJ97"/>
<name>A0A9N9SJ97_PHACE</name>
<reference evidence="3" key="2">
    <citation type="submission" date="2022-10" db="EMBL/GenBank/DDBJ databases">
        <authorList>
            <consortium name="ENA_rothamsted_submissions"/>
            <consortium name="culmorum"/>
            <person name="King R."/>
        </authorList>
    </citation>
    <scope>NUCLEOTIDE SEQUENCE</scope>
</reference>
<proteinExistence type="predicted"/>
<feature type="region of interest" description="Disordered" evidence="1">
    <location>
        <begin position="143"/>
        <end position="175"/>
    </location>
</feature>
<organism evidence="3 4">
    <name type="scientific">Phaedon cochleariae</name>
    <name type="common">Mustard beetle</name>
    <dbReference type="NCBI Taxonomy" id="80249"/>
    <lineage>
        <taxon>Eukaryota</taxon>
        <taxon>Metazoa</taxon>
        <taxon>Ecdysozoa</taxon>
        <taxon>Arthropoda</taxon>
        <taxon>Hexapoda</taxon>
        <taxon>Insecta</taxon>
        <taxon>Pterygota</taxon>
        <taxon>Neoptera</taxon>
        <taxon>Endopterygota</taxon>
        <taxon>Coleoptera</taxon>
        <taxon>Polyphaga</taxon>
        <taxon>Cucujiformia</taxon>
        <taxon>Chrysomeloidea</taxon>
        <taxon>Chrysomelidae</taxon>
        <taxon>Chrysomelinae</taxon>
        <taxon>Chrysomelini</taxon>
        <taxon>Phaedon</taxon>
    </lineage>
</organism>
<feature type="compositionally biased region" description="Polar residues" evidence="1">
    <location>
        <begin position="721"/>
        <end position="736"/>
    </location>
</feature>
<feature type="compositionally biased region" description="Acidic residues" evidence="1">
    <location>
        <begin position="109"/>
        <end position="124"/>
    </location>
</feature>
<dbReference type="InterPro" id="IPR000313">
    <property type="entry name" value="PWWP_dom"/>
</dbReference>
<feature type="domain" description="PWWP" evidence="2">
    <location>
        <begin position="446"/>
        <end position="501"/>
    </location>
</feature>
<keyword evidence="4" id="KW-1185">Reference proteome</keyword>
<dbReference type="EMBL" id="OU896711">
    <property type="protein sequence ID" value="CAG9822187.1"/>
    <property type="molecule type" value="Genomic_DNA"/>
</dbReference>
<dbReference type="PROSITE" id="PS50812">
    <property type="entry name" value="PWWP"/>
    <property type="match status" value="1"/>
</dbReference>
<evidence type="ECO:0000256" key="1">
    <source>
        <dbReference type="SAM" id="MobiDB-lite"/>
    </source>
</evidence>
<protein>
    <recommendedName>
        <fullName evidence="2">PWWP domain-containing protein</fullName>
    </recommendedName>
</protein>
<feature type="region of interest" description="Disordered" evidence="1">
    <location>
        <begin position="665"/>
        <end position="768"/>
    </location>
</feature>
<feature type="compositionally biased region" description="Low complexity" evidence="1">
    <location>
        <begin position="693"/>
        <end position="709"/>
    </location>
</feature>
<feature type="compositionally biased region" description="Basic and acidic residues" evidence="1">
    <location>
        <begin position="614"/>
        <end position="623"/>
    </location>
</feature>
<feature type="compositionally biased region" description="Polar residues" evidence="1">
    <location>
        <begin position="152"/>
        <end position="175"/>
    </location>
</feature>
<feature type="region of interest" description="Disordered" evidence="1">
    <location>
        <begin position="109"/>
        <end position="131"/>
    </location>
</feature>
<feature type="region of interest" description="Disordered" evidence="1">
    <location>
        <begin position="609"/>
        <end position="631"/>
    </location>
</feature>